<keyword evidence="3" id="KW-1185">Reference proteome</keyword>
<comment type="caution">
    <text evidence="2">The sequence shown here is derived from an EMBL/GenBank/DDBJ whole genome shotgun (WGS) entry which is preliminary data.</text>
</comment>
<evidence type="ECO:0000313" key="3">
    <source>
        <dbReference type="Proteomes" id="UP000033633"/>
    </source>
</evidence>
<sequence>MKNTTVRLSGRGGLLSHNQIILDKNLTSDYSKFFKSVMGLMNDNELIAQAFQNEHFLLVHGDDLAEGFRLLELRKNAASEFKEKQARLRARDKAENEHRAMMREKEAEKSSEAAFKERFQVIS</sequence>
<dbReference type="OrthoDB" id="5831677at2"/>
<reference evidence="2 3" key="1">
    <citation type="submission" date="2014-12" db="EMBL/GenBank/DDBJ databases">
        <title>Mercury Reductase activity and rhizosphere competence traits in the genome of root associated Photobacterium halotolerans MELD1.</title>
        <authorList>
            <person name="Mathew D.C."/>
            <person name="Huang C.-C."/>
        </authorList>
    </citation>
    <scope>NUCLEOTIDE SEQUENCE [LARGE SCALE GENOMIC DNA]</scope>
    <source>
        <strain evidence="2 3">MELD1</strain>
    </source>
</reference>
<name>A0A0F5VH24_9GAMM</name>
<accession>A0A0F5VH24</accession>
<dbReference type="RefSeq" id="WP_046218748.1">
    <property type="nucleotide sequence ID" value="NZ_JWYV01000001.1"/>
</dbReference>
<organism evidence="2 3">
    <name type="scientific">Photobacterium halotolerans</name>
    <dbReference type="NCBI Taxonomy" id="265726"/>
    <lineage>
        <taxon>Bacteria</taxon>
        <taxon>Pseudomonadati</taxon>
        <taxon>Pseudomonadota</taxon>
        <taxon>Gammaproteobacteria</taxon>
        <taxon>Vibrionales</taxon>
        <taxon>Vibrionaceae</taxon>
        <taxon>Photobacterium</taxon>
    </lineage>
</organism>
<dbReference type="AlphaFoldDB" id="A0A0F5VH24"/>
<protein>
    <submittedName>
        <fullName evidence="2">Uncharacterized protein</fullName>
    </submittedName>
</protein>
<evidence type="ECO:0000256" key="1">
    <source>
        <dbReference type="SAM" id="MobiDB-lite"/>
    </source>
</evidence>
<dbReference type="Proteomes" id="UP000033633">
    <property type="component" value="Unassembled WGS sequence"/>
</dbReference>
<gene>
    <name evidence="2" type="ORF">KY46_00895</name>
</gene>
<evidence type="ECO:0000313" key="2">
    <source>
        <dbReference type="EMBL" id="KKD01419.1"/>
    </source>
</evidence>
<dbReference type="EMBL" id="JWYV01000001">
    <property type="protein sequence ID" value="KKD01419.1"/>
    <property type="molecule type" value="Genomic_DNA"/>
</dbReference>
<feature type="region of interest" description="Disordered" evidence="1">
    <location>
        <begin position="84"/>
        <end position="111"/>
    </location>
</feature>
<proteinExistence type="predicted"/>
<dbReference type="STRING" id="265726.KY46_00895"/>
<dbReference type="PATRIC" id="fig|265726.11.peg.194"/>